<keyword evidence="3 5" id="KW-1133">Transmembrane helix</keyword>
<gene>
    <name evidence="7" type="ORF">LA55_291</name>
</gene>
<feature type="transmembrane region" description="Helical" evidence="5">
    <location>
        <begin position="248"/>
        <end position="270"/>
    </location>
</feature>
<comment type="subcellular location">
    <subcellularLocation>
        <location evidence="1">Membrane</location>
        <topology evidence="1">Multi-pass membrane protein</topology>
    </subcellularLocation>
</comment>
<dbReference type="OrthoDB" id="9771198at2"/>
<feature type="transmembrane region" description="Helical" evidence="5">
    <location>
        <begin position="321"/>
        <end position="341"/>
    </location>
</feature>
<dbReference type="AlphaFoldDB" id="A0A0B6D2M9"/>
<name>A0A0B6D2M9_9GAMM</name>
<feature type="transmembrane region" description="Helical" evidence="5">
    <location>
        <begin position="378"/>
        <end position="409"/>
    </location>
</feature>
<organism evidence="7 8">
    <name type="scientific">Francisella philomiragia</name>
    <dbReference type="NCBI Taxonomy" id="28110"/>
    <lineage>
        <taxon>Bacteria</taxon>
        <taxon>Pseudomonadati</taxon>
        <taxon>Pseudomonadota</taxon>
        <taxon>Gammaproteobacteria</taxon>
        <taxon>Thiotrichales</taxon>
        <taxon>Francisellaceae</taxon>
        <taxon>Francisella</taxon>
    </lineage>
</organism>
<dbReference type="InterPro" id="IPR052706">
    <property type="entry name" value="Membrane-Transporter-like"/>
</dbReference>
<evidence type="ECO:0000259" key="6">
    <source>
        <dbReference type="Pfam" id="PF00916"/>
    </source>
</evidence>
<dbReference type="InterPro" id="IPR011547">
    <property type="entry name" value="SLC26A/SulP_dom"/>
</dbReference>
<dbReference type="Gene3D" id="3.30.750.24">
    <property type="entry name" value="STAS domain"/>
    <property type="match status" value="1"/>
</dbReference>
<dbReference type="Pfam" id="PF00916">
    <property type="entry name" value="Sulfate_transp"/>
    <property type="match status" value="1"/>
</dbReference>
<sequence length="526" mass="56928">MRRSISNFLLPHGGIFRVDFLSGLTVALALVPEAVAFSLVAGVNPTVGLWGAFFMCIITAIFGGRPGMISGATGSMAVVMVSIMLLFPGDPVTGLSYLMATVLLTGVIEVLIGVLGFGKFIRMMPKSVMVGFVNGLAIVIFLAQIESFKITPPGVEPSIWISGASLWVMLGLVILAMAITHYLPRFTKLLPSALTAIIVVTLIVIFVPFSKSISLPTVGSLMAMSGDSVSHGFSLPHIPLSLEALKIIVPYAFILAIIGLSESLMTLAFIDERTKTRGQGNKECIAQGIGNIISSFFKGMGGCAMIGQSMINISSGGRGRLSGITAGIFLLVFILVAMPLIKIIPLAALVGVMMMVVIETFEWASFKMMRRVPKKDVLIIVVVTITTVMFDLAIAVIVGIIIASLVFSWETARNIWAEEKTNDAGEKEYIIHGPLFFSSTTGFRGLFKFDKDPKEVIIDFKYSRVADQSAIDTIQWVADEYTKLGKNLHLRHLNKECKTLLGRAGDLVELNILEDKDYHIATDRLA</sequence>
<feature type="transmembrane region" description="Helical" evidence="5">
    <location>
        <begin position="157"/>
        <end position="177"/>
    </location>
</feature>
<reference evidence="7 8" key="1">
    <citation type="journal article" date="2015" name="Genome Announc.">
        <title>Genome sequencing of 18 francisella strains to aid in assay development and testing.</title>
        <authorList>
            <person name="Johnson S.L."/>
            <person name="Daligault H.E."/>
            <person name="Davenport K.W."/>
            <person name="Coyne S.R."/>
            <person name="Frey K.G."/>
            <person name="Koroleva G.I."/>
            <person name="Broomall S.M."/>
            <person name="Bishop-Lilly K.A."/>
            <person name="Bruce D.C."/>
            <person name="Chertkov O."/>
            <person name="Freitas T."/>
            <person name="Jaissle J."/>
            <person name="Ladner J.T."/>
            <person name="Rosenzweig C.N."/>
            <person name="Gibbons H.S."/>
            <person name="Palacios G.F."/>
            <person name="Redden C.L."/>
            <person name="Xu Y."/>
            <person name="Minogue T.D."/>
            <person name="Chain P.S."/>
        </authorList>
    </citation>
    <scope>NUCLEOTIDE SEQUENCE [LARGE SCALE GENOMIC DNA]</scope>
    <source>
        <strain evidence="7 8">GA01-2794</strain>
    </source>
</reference>
<dbReference type="STRING" id="28110.KU46_1551"/>
<keyword evidence="4 5" id="KW-0472">Membrane</keyword>
<dbReference type="GO" id="GO:0016020">
    <property type="term" value="C:membrane"/>
    <property type="evidence" value="ECO:0007669"/>
    <property type="project" value="UniProtKB-SubCell"/>
</dbReference>
<evidence type="ECO:0000256" key="4">
    <source>
        <dbReference type="ARBA" id="ARBA00023136"/>
    </source>
</evidence>
<evidence type="ECO:0000256" key="5">
    <source>
        <dbReference type="SAM" id="Phobius"/>
    </source>
</evidence>
<evidence type="ECO:0000313" key="8">
    <source>
        <dbReference type="Proteomes" id="UP000031830"/>
    </source>
</evidence>
<feature type="transmembrane region" description="Helical" evidence="5">
    <location>
        <begin position="47"/>
        <end position="64"/>
    </location>
</feature>
<feature type="transmembrane region" description="Helical" evidence="5">
    <location>
        <begin position="95"/>
        <end position="115"/>
    </location>
</feature>
<feature type="transmembrane region" description="Helical" evidence="5">
    <location>
        <begin position="71"/>
        <end position="89"/>
    </location>
</feature>
<evidence type="ECO:0000256" key="2">
    <source>
        <dbReference type="ARBA" id="ARBA00022692"/>
    </source>
</evidence>
<evidence type="ECO:0000256" key="3">
    <source>
        <dbReference type="ARBA" id="ARBA00022989"/>
    </source>
</evidence>
<feature type="domain" description="SLC26A/SulP transporter" evidence="6">
    <location>
        <begin position="16"/>
        <end position="382"/>
    </location>
</feature>
<feature type="transmembrane region" description="Helical" evidence="5">
    <location>
        <begin position="127"/>
        <end position="145"/>
    </location>
</feature>
<dbReference type="SUPFAM" id="SSF52091">
    <property type="entry name" value="SpoIIaa-like"/>
    <property type="match status" value="1"/>
</dbReference>
<dbReference type="InterPro" id="IPR036513">
    <property type="entry name" value="STAS_dom_sf"/>
</dbReference>
<dbReference type="Proteomes" id="UP000031830">
    <property type="component" value="Chromosome"/>
</dbReference>
<feature type="transmembrane region" description="Helical" evidence="5">
    <location>
        <begin position="20"/>
        <end position="41"/>
    </location>
</feature>
<dbReference type="PANTHER" id="PTHR43310">
    <property type="entry name" value="SULFATE TRANSPORTER YBAR-RELATED"/>
    <property type="match status" value="1"/>
</dbReference>
<dbReference type="CDD" id="cd07042">
    <property type="entry name" value="STAS_SulP_like_sulfate_transporter"/>
    <property type="match status" value="1"/>
</dbReference>
<dbReference type="KEGG" id="fpz:LA55_291"/>
<dbReference type="PANTHER" id="PTHR43310:SF1">
    <property type="entry name" value="SULFATE TRANSPORTER YBAR-RELATED"/>
    <property type="match status" value="1"/>
</dbReference>
<protein>
    <submittedName>
        <fullName evidence="7">Sulfate transporter family protein</fullName>
    </submittedName>
</protein>
<feature type="transmembrane region" description="Helical" evidence="5">
    <location>
        <begin position="189"/>
        <end position="209"/>
    </location>
</feature>
<proteinExistence type="predicted"/>
<evidence type="ECO:0000256" key="1">
    <source>
        <dbReference type="ARBA" id="ARBA00004141"/>
    </source>
</evidence>
<keyword evidence="2 5" id="KW-0812">Transmembrane</keyword>
<dbReference type="RefSeq" id="WP_044525568.1">
    <property type="nucleotide sequence ID" value="NZ_CP009440.1"/>
</dbReference>
<accession>A0A0B6D2M9</accession>
<evidence type="ECO:0000313" key="7">
    <source>
        <dbReference type="EMBL" id="AJI53131.1"/>
    </source>
</evidence>
<dbReference type="EMBL" id="CP009440">
    <property type="protein sequence ID" value="AJI53131.1"/>
    <property type="molecule type" value="Genomic_DNA"/>
</dbReference>